<gene>
    <name evidence="1" type="ORF">HPB50_009026</name>
</gene>
<evidence type="ECO:0000313" key="1">
    <source>
        <dbReference type="EMBL" id="KAH6938384.1"/>
    </source>
</evidence>
<dbReference type="Proteomes" id="UP000821845">
    <property type="component" value="Chromosome 2"/>
</dbReference>
<protein>
    <submittedName>
        <fullName evidence="1">Uncharacterized protein</fullName>
    </submittedName>
</protein>
<proteinExistence type="predicted"/>
<comment type="caution">
    <text evidence="1">The sequence shown here is derived from an EMBL/GenBank/DDBJ whole genome shotgun (WGS) entry which is preliminary data.</text>
</comment>
<name>A0ACB7SWT7_HYAAI</name>
<keyword evidence="2" id="KW-1185">Reference proteome</keyword>
<sequence>MCRCCQPSKRRRCKHSRGRGRRDGKTEQGYFTGRAAPRLTNAKSTYDDPSIFRPHPPTPSLLLAALFVILLPTLLLLLSRPVLFNTLFCRSRSHRMRAMAAPGQQCLK</sequence>
<evidence type="ECO:0000313" key="2">
    <source>
        <dbReference type="Proteomes" id="UP000821845"/>
    </source>
</evidence>
<organism evidence="1 2">
    <name type="scientific">Hyalomma asiaticum</name>
    <name type="common">Tick</name>
    <dbReference type="NCBI Taxonomy" id="266040"/>
    <lineage>
        <taxon>Eukaryota</taxon>
        <taxon>Metazoa</taxon>
        <taxon>Ecdysozoa</taxon>
        <taxon>Arthropoda</taxon>
        <taxon>Chelicerata</taxon>
        <taxon>Arachnida</taxon>
        <taxon>Acari</taxon>
        <taxon>Parasitiformes</taxon>
        <taxon>Ixodida</taxon>
        <taxon>Ixodoidea</taxon>
        <taxon>Ixodidae</taxon>
        <taxon>Hyalomminae</taxon>
        <taxon>Hyalomma</taxon>
    </lineage>
</organism>
<reference evidence="1" key="1">
    <citation type="submission" date="2020-05" db="EMBL/GenBank/DDBJ databases">
        <title>Large-scale comparative analyses of tick genomes elucidate their genetic diversity and vector capacities.</title>
        <authorList>
            <person name="Jia N."/>
            <person name="Wang J."/>
            <person name="Shi W."/>
            <person name="Du L."/>
            <person name="Sun Y."/>
            <person name="Zhan W."/>
            <person name="Jiang J."/>
            <person name="Wang Q."/>
            <person name="Zhang B."/>
            <person name="Ji P."/>
            <person name="Sakyi L.B."/>
            <person name="Cui X."/>
            <person name="Yuan T."/>
            <person name="Jiang B."/>
            <person name="Yang W."/>
            <person name="Lam T.T.-Y."/>
            <person name="Chang Q."/>
            <person name="Ding S."/>
            <person name="Wang X."/>
            <person name="Zhu J."/>
            <person name="Ruan X."/>
            <person name="Zhao L."/>
            <person name="Wei J."/>
            <person name="Que T."/>
            <person name="Du C."/>
            <person name="Cheng J."/>
            <person name="Dai P."/>
            <person name="Han X."/>
            <person name="Huang E."/>
            <person name="Gao Y."/>
            <person name="Liu J."/>
            <person name="Shao H."/>
            <person name="Ye R."/>
            <person name="Li L."/>
            <person name="Wei W."/>
            <person name="Wang X."/>
            <person name="Wang C."/>
            <person name="Yang T."/>
            <person name="Huo Q."/>
            <person name="Li W."/>
            <person name="Guo W."/>
            <person name="Chen H."/>
            <person name="Zhou L."/>
            <person name="Ni X."/>
            <person name="Tian J."/>
            <person name="Zhou Y."/>
            <person name="Sheng Y."/>
            <person name="Liu T."/>
            <person name="Pan Y."/>
            <person name="Xia L."/>
            <person name="Li J."/>
            <person name="Zhao F."/>
            <person name="Cao W."/>
        </authorList>
    </citation>
    <scope>NUCLEOTIDE SEQUENCE</scope>
    <source>
        <strain evidence="1">Hyas-2018</strain>
    </source>
</reference>
<accession>A0ACB7SWT7</accession>
<dbReference type="EMBL" id="CM023482">
    <property type="protein sequence ID" value="KAH6938384.1"/>
    <property type="molecule type" value="Genomic_DNA"/>
</dbReference>